<evidence type="ECO:0000313" key="3">
    <source>
        <dbReference type="Proteomes" id="UP000093053"/>
    </source>
</evidence>
<dbReference type="InterPro" id="IPR001845">
    <property type="entry name" value="HTH_ArsR_DNA-bd_dom"/>
</dbReference>
<dbReference type="InterPro" id="IPR036390">
    <property type="entry name" value="WH_DNA-bd_sf"/>
</dbReference>
<dbReference type="KEGG" id="led:BBK82_41835"/>
<proteinExistence type="predicted"/>
<dbReference type="Proteomes" id="UP000093053">
    <property type="component" value="Chromosome"/>
</dbReference>
<name>A0A1B2HUV5_9PSEU</name>
<reference evidence="2 3" key="1">
    <citation type="submission" date="2016-07" db="EMBL/GenBank/DDBJ databases">
        <title>Complete genome sequence of the Lentzea guizhouensis DHS C013.</title>
        <authorList>
            <person name="Cao C."/>
        </authorList>
    </citation>
    <scope>NUCLEOTIDE SEQUENCE [LARGE SCALE GENOMIC DNA]</scope>
    <source>
        <strain evidence="2 3">DHS C013</strain>
    </source>
</reference>
<keyword evidence="3" id="KW-1185">Reference proteome</keyword>
<dbReference type="STRING" id="1586287.BBK82_41835"/>
<dbReference type="SUPFAM" id="SSF46785">
    <property type="entry name" value="Winged helix' DNA-binding domain"/>
    <property type="match status" value="1"/>
</dbReference>
<dbReference type="Gene3D" id="1.10.10.10">
    <property type="entry name" value="Winged helix-like DNA-binding domain superfamily/Winged helix DNA-binding domain"/>
    <property type="match status" value="1"/>
</dbReference>
<gene>
    <name evidence="2" type="ORF">BBK82_41835</name>
</gene>
<protein>
    <recommendedName>
        <fullName evidence="1">HTH arsR-type domain-containing protein</fullName>
    </recommendedName>
</protein>
<dbReference type="GO" id="GO:0003700">
    <property type="term" value="F:DNA-binding transcription factor activity"/>
    <property type="evidence" value="ECO:0007669"/>
    <property type="project" value="InterPro"/>
</dbReference>
<evidence type="ECO:0000313" key="2">
    <source>
        <dbReference type="EMBL" id="ANZ41526.1"/>
    </source>
</evidence>
<accession>A0A1B2HUV5</accession>
<evidence type="ECO:0000259" key="1">
    <source>
        <dbReference type="PROSITE" id="PS50987"/>
    </source>
</evidence>
<dbReference type="CDD" id="cd00090">
    <property type="entry name" value="HTH_ARSR"/>
    <property type="match status" value="1"/>
</dbReference>
<organism evidence="2 3">
    <name type="scientific">Lentzea guizhouensis</name>
    <dbReference type="NCBI Taxonomy" id="1586287"/>
    <lineage>
        <taxon>Bacteria</taxon>
        <taxon>Bacillati</taxon>
        <taxon>Actinomycetota</taxon>
        <taxon>Actinomycetes</taxon>
        <taxon>Pseudonocardiales</taxon>
        <taxon>Pseudonocardiaceae</taxon>
        <taxon>Lentzea</taxon>
    </lineage>
</organism>
<dbReference type="PROSITE" id="PS50987">
    <property type="entry name" value="HTH_ARSR_2"/>
    <property type="match status" value="1"/>
</dbReference>
<dbReference type="InterPro" id="IPR036388">
    <property type="entry name" value="WH-like_DNA-bd_sf"/>
</dbReference>
<sequence>MRHLDLDVLLALSGDPLAEPRSSTDIARLTGVTTSAVNQHLRALRDAGLLTAQRHGRSVLCARSELGDALVSHGFTGRATG</sequence>
<dbReference type="EMBL" id="CP016793">
    <property type="protein sequence ID" value="ANZ41526.1"/>
    <property type="molecule type" value="Genomic_DNA"/>
</dbReference>
<dbReference type="Pfam" id="PF01022">
    <property type="entry name" value="HTH_5"/>
    <property type="match status" value="1"/>
</dbReference>
<dbReference type="InterPro" id="IPR011991">
    <property type="entry name" value="ArsR-like_HTH"/>
</dbReference>
<dbReference type="AlphaFoldDB" id="A0A1B2HUV5"/>
<feature type="domain" description="HTH arsR-type" evidence="1">
    <location>
        <begin position="1"/>
        <end position="81"/>
    </location>
</feature>